<dbReference type="InterPro" id="IPR019545">
    <property type="entry name" value="DM13_domain"/>
</dbReference>
<reference evidence="5" key="1">
    <citation type="journal article" date="2019" name="Int. J. Syst. Evol. Microbiol.">
        <title>The Global Catalogue of Microorganisms (GCM) 10K type strain sequencing project: providing services to taxonomists for standard genome sequencing and annotation.</title>
        <authorList>
            <consortium name="The Broad Institute Genomics Platform"/>
            <consortium name="The Broad Institute Genome Sequencing Center for Infectious Disease"/>
            <person name="Wu L."/>
            <person name="Ma J."/>
        </authorList>
    </citation>
    <scope>NUCLEOTIDE SEQUENCE [LARGE SCALE GENOMIC DNA]</scope>
    <source>
        <strain evidence="5">CGMCC 4.7405</strain>
    </source>
</reference>
<gene>
    <name evidence="4" type="ORF">ACFOWZ_17380</name>
</gene>
<feature type="transmembrane region" description="Helical" evidence="2">
    <location>
        <begin position="6"/>
        <end position="25"/>
    </location>
</feature>
<accession>A0ABV8BVZ0</accession>
<dbReference type="RefSeq" id="WP_382373640.1">
    <property type="nucleotide sequence ID" value="NZ_JBHRZI010000015.1"/>
</dbReference>
<feature type="compositionally biased region" description="Low complexity" evidence="1">
    <location>
        <begin position="53"/>
        <end position="71"/>
    </location>
</feature>
<name>A0ABV8BVZ0_9PSEU</name>
<organism evidence="4 5">
    <name type="scientific">Lentzea rhizosphaerae</name>
    <dbReference type="NCBI Taxonomy" id="2041025"/>
    <lineage>
        <taxon>Bacteria</taxon>
        <taxon>Bacillati</taxon>
        <taxon>Actinomycetota</taxon>
        <taxon>Actinomycetes</taxon>
        <taxon>Pseudonocardiales</taxon>
        <taxon>Pseudonocardiaceae</taxon>
        <taxon>Lentzea</taxon>
    </lineage>
</organism>
<comment type="caution">
    <text evidence="4">The sequence shown here is derived from an EMBL/GenBank/DDBJ whole genome shotgun (WGS) entry which is preliminary data.</text>
</comment>
<dbReference type="EMBL" id="JBHRZI010000015">
    <property type="protein sequence ID" value="MFC3893247.1"/>
    <property type="molecule type" value="Genomic_DNA"/>
</dbReference>
<keyword evidence="2" id="KW-0812">Transmembrane</keyword>
<keyword evidence="2" id="KW-0472">Membrane</keyword>
<evidence type="ECO:0000313" key="5">
    <source>
        <dbReference type="Proteomes" id="UP001595690"/>
    </source>
</evidence>
<keyword evidence="5" id="KW-1185">Reference proteome</keyword>
<feature type="region of interest" description="Disordered" evidence="1">
    <location>
        <begin position="44"/>
        <end position="73"/>
    </location>
</feature>
<feature type="domain" description="DM13" evidence="3">
    <location>
        <begin position="75"/>
        <end position="184"/>
    </location>
</feature>
<keyword evidence="2" id="KW-1133">Transmembrane helix</keyword>
<proteinExistence type="predicted"/>
<dbReference type="PROSITE" id="PS51549">
    <property type="entry name" value="DM13"/>
    <property type="match status" value="1"/>
</dbReference>
<evidence type="ECO:0000256" key="2">
    <source>
        <dbReference type="SAM" id="Phobius"/>
    </source>
</evidence>
<evidence type="ECO:0000256" key="1">
    <source>
        <dbReference type="SAM" id="MobiDB-lite"/>
    </source>
</evidence>
<protein>
    <submittedName>
        <fullName evidence="4">DM13 domain-containing protein</fullName>
    </submittedName>
</protein>
<evidence type="ECO:0000313" key="4">
    <source>
        <dbReference type="EMBL" id="MFC3893247.1"/>
    </source>
</evidence>
<sequence>MRHRRFLIPVAVVLVVALGVGLYLFQPWRLLTVRETHDALLVPQSTGQSTGQPTSQSTAASVPSSAPAPVAETAREVAAGEWRSLEHATTGKASLIKLPGGGHSVQFASLDTSDGPDLYVYLSPHPSSSPEKTFGQGFTSLGKLKGNRGDQVYEIPSGVDVSTIRSVVIWCKRFSAGFAVAPLEQA</sequence>
<dbReference type="Proteomes" id="UP001595690">
    <property type="component" value="Unassembled WGS sequence"/>
</dbReference>
<dbReference type="Pfam" id="PF10517">
    <property type="entry name" value="DM13"/>
    <property type="match status" value="1"/>
</dbReference>
<evidence type="ECO:0000259" key="3">
    <source>
        <dbReference type="PROSITE" id="PS51549"/>
    </source>
</evidence>